<accession>A0AAW2I353</accession>
<dbReference type="EMBL" id="JARGDH010000002">
    <property type="protein sequence ID" value="KAL0276785.1"/>
    <property type="molecule type" value="Genomic_DNA"/>
</dbReference>
<evidence type="ECO:0000313" key="2">
    <source>
        <dbReference type="EMBL" id="KAL0276785.1"/>
    </source>
</evidence>
<feature type="chain" id="PRO_5043598552" description="Secreted protein" evidence="1">
    <location>
        <begin position="20"/>
        <end position="175"/>
    </location>
</feature>
<evidence type="ECO:0000256" key="1">
    <source>
        <dbReference type="SAM" id="SignalP"/>
    </source>
</evidence>
<name>A0AAW2I353_9NEOP</name>
<dbReference type="AlphaFoldDB" id="A0AAW2I353"/>
<keyword evidence="1" id="KW-0732">Signal</keyword>
<protein>
    <recommendedName>
        <fullName evidence="3">Secreted protein</fullName>
    </recommendedName>
</protein>
<organism evidence="2">
    <name type="scientific">Menopon gallinae</name>
    <name type="common">poultry shaft louse</name>
    <dbReference type="NCBI Taxonomy" id="328185"/>
    <lineage>
        <taxon>Eukaryota</taxon>
        <taxon>Metazoa</taxon>
        <taxon>Ecdysozoa</taxon>
        <taxon>Arthropoda</taxon>
        <taxon>Hexapoda</taxon>
        <taxon>Insecta</taxon>
        <taxon>Pterygota</taxon>
        <taxon>Neoptera</taxon>
        <taxon>Paraneoptera</taxon>
        <taxon>Psocodea</taxon>
        <taxon>Troctomorpha</taxon>
        <taxon>Phthiraptera</taxon>
        <taxon>Amblycera</taxon>
        <taxon>Menoponidae</taxon>
        <taxon>Menopon</taxon>
    </lineage>
</organism>
<gene>
    <name evidence="2" type="ORF">PYX00_004286</name>
</gene>
<proteinExistence type="predicted"/>
<comment type="caution">
    <text evidence="2">The sequence shown here is derived from an EMBL/GenBank/DDBJ whole genome shotgun (WGS) entry which is preliminary data.</text>
</comment>
<sequence length="175" mass="19174">MSKVILSFLLLVVLQSVMTEEKSVSVCPPGVKVDKTGKCIPAPEKVDGLRQPIINGRIGDVFCPHPWKCSTPEVTIEGDAMSKVMFSFFLLMVLQVLLTEGHRTPKPKVDCPPGMAADRMGKCTCFPGLVKDSKGKCVPEDITATRRRDPLSSMKGHILKNPHIKKAKNTAKSFL</sequence>
<reference evidence="2" key="1">
    <citation type="journal article" date="2024" name="Gigascience">
        <title>Chromosome-level genome of the poultry shaft louse Menopon gallinae provides insight into the host-switching and adaptive evolution of parasitic lice.</title>
        <authorList>
            <person name="Xu Y."/>
            <person name="Ma L."/>
            <person name="Liu S."/>
            <person name="Liang Y."/>
            <person name="Liu Q."/>
            <person name="He Z."/>
            <person name="Tian L."/>
            <person name="Duan Y."/>
            <person name="Cai W."/>
            <person name="Li H."/>
            <person name="Song F."/>
        </authorList>
    </citation>
    <scope>NUCLEOTIDE SEQUENCE</scope>
    <source>
        <strain evidence="2">Cailab_2023a</strain>
    </source>
</reference>
<feature type="signal peptide" evidence="1">
    <location>
        <begin position="1"/>
        <end position="19"/>
    </location>
</feature>
<evidence type="ECO:0008006" key="3">
    <source>
        <dbReference type="Google" id="ProtNLM"/>
    </source>
</evidence>